<dbReference type="Proteomes" id="UP000324629">
    <property type="component" value="Unassembled WGS sequence"/>
</dbReference>
<sequence length="111" mass="12351">MVMKFALNGLSTEVRPIKMHHESLPEAWPSDNVSFNIKTISAKDIRRGNVAVASTSENMPPPTMKHKKRLCAAPLISDGLITSKYESHVVHPRTRVWVNLLVNDFTDGTGN</sequence>
<comment type="caution">
    <text evidence="1">The sequence shown here is derived from an EMBL/GenBank/DDBJ whole genome shotgun (WGS) entry which is preliminary data.</text>
</comment>
<organism evidence="1 2">
    <name type="scientific">Paragonimus westermani</name>
    <dbReference type="NCBI Taxonomy" id="34504"/>
    <lineage>
        <taxon>Eukaryota</taxon>
        <taxon>Metazoa</taxon>
        <taxon>Spiralia</taxon>
        <taxon>Lophotrochozoa</taxon>
        <taxon>Platyhelminthes</taxon>
        <taxon>Trematoda</taxon>
        <taxon>Digenea</taxon>
        <taxon>Plagiorchiida</taxon>
        <taxon>Troglotremata</taxon>
        <taxon>Troglotrematidae</taxon>
        <taxon>Paragonimus</taxon>
    </lineage>
</organism>
<proteinExistence type="predicted"/>
<dbReference type="SUPFAM" id="SSF50447">
    <property type="entry name" value="Translation proteins"/>
    <property type="match status" value="1"/>
</dbReference>
<accession>A0A5J4NQN7</accession>
<dbReference type="EMBL" id="QNGE01001328">
    <property type="protein sequence ID" value="KAA3677831.1"/>
    <property type="molecule type" value="Genomic_DNA"/>
</dbReference>
<name>A0A5J4NQN7_9TREM</name>
<dbReference type="InterPro" id="IPR009000">
    <property type="entry name" value="Transl_B-barrel_sf"/>
</dbReference>
<evidence type="ECO:0000313" key="1">
    <source>
        <dbReference type="EMBL" id="KAA3677831.1"/>
    </source>
</evidence>
<feature type="non-terminal residue" evidence="1">
    <location>
        <position position="111"/>
    </location>
</feature>
<keyword evidence="2" id="KW-1185">Reference proteome</keyword>
<dbReference type="PANTHER" id="PTHR44830:SF1">
    <property type="entry name" value="TR-TYPE G DOMAIN-CONTAINING PROTEIN"/>
    <property type="match status" value="1"/>
</dbReference>
<dbReference type="AlphaFoldDB" id="A0A5J4NQN7"/>
<protein>
    <submittedName>
        <fullName evidence="1">Uncharacterized protein</fullName>
    </submittedName>
</protein>
<evidence type="ECO:0000313" key="2">
    <source>
        <dbReference type="Proteomes" id="UP000324629"/>
    </source>
</evidence>
<gene>
    <name evidence="1" type="ORF">DEA37_0013226</name>
</gene>
<dbReference type="Gene3D" id="2.40.30.10">
    <property type="entry name" value="Translation factors"/>
    <property type="match status" value="1"/>
</dbReference>
<dbReference type="PANTHER" id="PTHR44830">
    <property type="entry name" value="ELONGATION FACTOR 1 ALPHA"/>
    <property type="match status" value="1"/>
</dbReference>
<reference evidence="1 2" key="1">
    <citation type="journal article" date="2019" name="Gigascience">
        <title>Whole-genome sequence of the oriental lung fluke Paragonimus westermani.</title>
        <authorList>
            <person name="Oey H."/>
            <person name="Zakrzewski M."/>
            <person name="Narain K."/>
            <person name="Devi K.R."/>
            <person name="Agatsuma T."/>
            <person name="Nawaratna S."/>
            <person name="Gobert G.N."/>
            <person name="Jones M.K."/>
            <person name="Ragan M.A."/>
            <person name="McManus D.P."/>
            <person name="Krause L."/>
        </authorList>
    </citation>
    <scope>NUCLEOTIDE SEQUENCE [LARGE SCALE GENOMIC DNA]</scope>
    <source>
        <strain evidence="1 2">IND2009</strain>
    </source>
</reference>